<keyword evidence="2" id="KW-1185">Reference proteome</keyword>
<evidence type="ECO:0000313" key="2">
    <source>
        <dbReference type="Proteomes" id="UP001634394"/>
    </source>
</evidence>
<organism evidence="1 2">
    <name type="scientific">Sinanodonta woodiana</name>
    <name type="common">Chinese pond mussel</name>
    <name type="synonym">Anodonta woodiana</name>
    <dbReference type="NCBI Taxonomy" id="1069815"/>
    <lineage>
        <taxon>Eukaryota</taxon>
        <taxon>Metazoa</taxon>
        <taxon>Spiralia</taxon>
        <taxon>Lophotrochozoa</taxon>
        <taxon>Mollusca</taxon>
        <taxon>Bivalvia</taxon>
        <taxon>Autobranchia</taxon>
        <taxon>Heteroconchia</taxon>
        <taxon>Palaeoheterodonta</taxon>
        <taxon>Unionida</taxon>
        <taxon>Unionoidea</taxon>
        <taxon>Unionidae</taxon>
        <taxon>Unioninae</taxon>
        <taxon>Sinanodonta</taxon>
    </lineage>
</organism>
<name>A0ABD3XTR8_SINWO</name>
<feature type="non-terminal residue" evidence="1">
    <location>
        <position position="1"/>
    </location>
</feature>
<accession>A0ABD3XTR8</accession>
<dbReference type="Gene3D" id="2.130.10.10">
    <property type="entry name" value="YVTN repeat-like/Quinoprotein amine dehydrogenase"/>
    <property type="match status" value="1"/>
</dbReference>
<gene>
    <name evidence="1" type="ORF">ACJMK2_000781</name>
</gene>
<feature type="non-terminal residue" evidence="1">
    <location>
        <position position="245"/>
    </location>
</feature>
<dbReference type="EMBL" id="JBJQND010000001">
    <property type="protein sequence ID" value="KAL3888413.1"/>
    <property type="molecule type" value="Genomic_DNA"/>
</dbReference>
<sequence>DRKPFYNGVVMMHSMLQVVDRRARTIKLYNGHDGKLISSKSLEYIPRDVCLISKDEVAVCLSNGTVIILSLKRFKFLQTGFDPFYSLVTWNSDKLVISGKKDAMLCWRIVSITDGRLDSTHNICKGDWTNMAVKDNTVYISCRTDHPINKGVHAFDLLNPNKQRFLYRHQELKRPGSIMADREYVYVCDGNTIHQLTDSGQLVTIHTVSSSLLSMFYDDQQGLLYTTSRKSNVITVYKMESLHQS</sequence>
<reference evidence="1 2" key="1">
    <citation type="submission" date="2024-11" db="EMBL/GenBank/DDBJ databases">
        <title>Chromosome-level genome assembly of the freshwater bivalve Anodonta woodiana.</title>
        <authorList>
            <person name="Chen X."/>
        </authorList>
    </citation>
    <scope>NUCLEOTIDE SEQUENCE [LARGE SCALE GENOMIC DNA]</scope>
    <source>
        <strain evidence="1">MN2024</strain>
        <tissue evidence="1">Gills</tissue>
    </source>
</reference>
<dbReference type="InterPro" id="IPR015943">
    <property type="entry name" value="WD40/YVTN_repeat-like_dom_sf"/>
</dbReference>
<protein>
    <submittedName>
        <fullName evidence="1">Uncharacterized protein</fullName>
    </submittedName>
</protein>
<comment type="caution">
    <text evidence="1">The sequence shown here is derived from an EMBL/GenBank/DDBJ whole genome shotgun (WGS) entry which is preliminary data.</text>
</comment>
<dbReference type="InterPro" id="IPR011044">
    <property type="entry name" value="Quino_amine_DH_bsu"/>
</dbReference>
<evidence type="ECO:0000313" key="1">
    <source>
        <dbReference type="EMBL" id="KAL3888413.1"/>
    </source>
</evidence>
<dbReference type="AlphaFoldDB" id="A0ABD3XTR8"/>
<dbReference type="Proteomes" id="UP001634394">
    <property type="component" value="Unassembled WGS sequence"/>
</dbReference>
<dbReference type="SUPFAM" id="SSF50969">
    <property type="entry name" value="YVTN repeat-like/Quinoprotein amine dehydrogenase"/>
    <property type="match status" value="1"/>
</dbReference>
<proteinExistence type="predicted"/>